<name>A0A401JGN4_9PROT</name>
<accession>A0A401JGN4</accession>
<dbReference type="Proteomes" id="UP000286806">
    <property type="component" value="Unassembled WGS sequence"/>
</dbReference>
<evidence type="ECO:0000256" key="2">
    <source>
        <dbReference type="ARBA" id="ARBA00022692"/>
    </source>
</evidence>
<dbReference type="PANTHER" id="PTHR36926:SF1">
    <property type="entry name" value="COLICIN V PRODUCTION PROTEIN"/>
    <property type="match status" value="1"/>
</dbReference>
<evidence type="ECO:0000313" key="6">
    <source>
        <dbReference type="EMBL" id="GBL46786.1"/>
    </source>
</evidence>
<organism evidence="6 7">
    <name type="scientific">Sulfuriferula multivorans</name>
    <dbReference type="NCBI Taxonomy" id="1559896"/>
    <lineage>
        <taxon>Bacteria</taxon>
        <taxon>Pseudomonadati</taxon>
        <taxon>Pseudomonadota</taxon>
        <taxon>Betaproteobacteria</taxon>
        <taxon>Nitrosomonadales</taxon>
        <taxon>Sulfuricellaceae</taxon>
        <taxon>Sulfuriferula</taxon>
    </lineage>
</organism>
<proteinExistence type="predicted"/>
<protein>
    <submittedName>
        <fullName evidence="6">Colicin V production protein</fullName>
    </submittedName>
</protein>
<comment type="subcellular location">
    <subcellularLocation>
        <location evidence="1">Membrane</location>
        <topology evidence="1">Multi-pass membrane protein</topology>
    </subcellularLocation>
</comment>
<keyword evidence="7" id="KW-1185">Reference proteome</keyword>
<feature type="transmembrane region" description="Helical" evidence="5">
    <location>
        <begin position="31"/>
        <end position="52"/>
    </location>
</feature>
<dbReference type="EMBL" id="BGOW01000027">
    <property type="protein sequence ID" value="GBL46786.1"/>
    <property type="molecule type" value="Genomic_DNA"/>
</dbReference>
<evidence type="ECO:0000256" key="1">
    <source>
        <dbReference type="ARBA" id="ARBA00004141"/>
    </source>
</evidence>
<dbReference type="GO" id="GO:0009403">
    <property type="term" value="P:toxin biosynthetic process"/>
    <property type="evidence" value="ECO:0007669"/>
    <property type="project" value="InterPro"/>
</dbReference>
<feature type="transmembrane region" description="Helical" evidence="5">
    <location>
        <begin position="7"/>
        <end position="25"/>
    </location>
</feature>
<evidence type="ECO:0000256" key="5">
    <source>
        <dbReference type="SAM" id="Phobius"/>
    </source>
</evidence>
<feature type="transmembrane region" description="Helical" evidence="5">
    <location>
        <begin position="64"/>
        <end position="85"/>
    </location>
</feature>
<keyword evidence="4 5" id="KW-0472">Membrane</keyword>
<dbReference type="RefSeq" id="WP_189836403.1">
    <property type="nucleotide sequence ID" value="NZ_BGOW01000027.1"/>
</dbReference>
<dbReference type="AlphaFoldDB" id="A0A401JGN4"/>
<feature type="transmembrane region" description="Helical" evidence="5">
    <location>
        <begin position="100"/>
        <end position="123"/>
    </location>
</feature>
<evidence type="ECO:0000256" key="3">
    <source>
        <dbReference type="ARBA" id="ARBA00022989"/>
    </source>
</evidence>
<dbReference type="PANTHER" id="PTHR36926">
    <property type="entry name" value="COLICIN V PRODUCTION PROTEIN"/>
    <property type="match status" value="1"/>
</dbReference>
<evidence type="ECO:0000313" key="7">
    <source>
        <dbReference type="Proteomes" id="UP000286806"/>
    </source>
</evidence>
<keyword evidence="2 5" id="KW-0812">Transmembrane</keyword>
<evidence type="ECO:0000256" key="4">
    <source>
        <dbReference type="ARBA" id="ARBA00023136"/>
    </source>
</evidence>
<reference evidence="6 7" key="1">
    <citation type="journal article" date="2019" name="Front. Microbiol.">
        <title>Genomes of Neutrophilic Sulfur-Oxidizing Chemolithoautotrophs Representing 9 Proteobacterial Species From 8 Genera.</title>
        <authorList>
            <person name="Watanabe T."/>
            <person name="Kojima H."/>
            <person name="Umezawa K."/>
            <person name="Hori C."/>
            <person name="Takasuka T.E."/>
            <person name="Kato Y."/>
            <person name="Fukui M."/>
        </authorList>
    </citation>
    <scope>NUCLEOTIDE SEQUENCE [LARGE SCALE GENOMIC DNA]</scope>
    <source>
        <strain evidence="6 7">TTN</strain>
    </source>
</reference>
<dbReference type="GO" id="GO:0016020">
    <property type="term" value="C:membrane"/>
    <property type="evidence" value="ECO:0007669"/>
    <property type="project" value="UniProtKB-SubCell"/>
</dbReference>
<dbReference type="Pfam" id="PF02674">
    <property type="entry name" value="Colicin_V"/>
    <property type="match status" value="1"/>
</dbReference>
<comment type="caution">
    <text evidence="6">The sequence shown here is derived from an EMBL/GenBank/DDBJ whole genome shotgun (WGS) entry which is preliminary data.</text>
</comment>
<dbReference type="InterPro" id="IPR003825">
    <property type="entry name" value="Colicin-V_CvpA"/>
</dbReference>
<sequence length="163" mass="17672">MTGFDFVVIGIVALSVLVGLMRGMVKEVLSLAAWVLAFVAAKSFASTAANMIPGFISNPALRYLAGFIAIFIVVMALAMLLSMLLSESLKALGLGAMDRILGMVFGFLRGMVIVTILVLLAGLTQLPKTDIWRQALLSGVFEHLAIMIQPWLPIDLVNHIHYR</sequence>
<keyword evidence="3 5" id="KW-1133">Transmembrane helix</keyword>
<dbReference type="InterPro" id="IPR052719">
    <property type="entry name" value="CvpA-like"/>
</dbReference>
<gene>
    <name evidence="6" type="ORF">SFMTTN_2611</name>
</gene>